<evidence type="ECO:0000256" key="4">
    <source>
        <dbReference type="ARBA" id="ARBA00022989"/>
    </source>
</evidence>
<dbReference type="PANTHER" id="PTHR31154">
    <property type="entry name" value="MEMBRANE TRANSPORTER PROTEIN"/>
    <property type="match status" value="1"/>
</dbReference>
<dbReference type="EMBL" id="CP133586">
    <property type="protein sequence ID" value="WMT14061.1"/>
    <property type="molecule type" value="Genomic_DNA"/>
</dbReference>
<sequence>MLNKRFVPIYWALFTWAIWGTYMAYADTWYLFQENWFMSVTMALGSFIAGATSEGGGAVAFPVMVLVFDISPSIARDFSLMIQSVGMVAASMTIVMLRIPIVWRGVVLPSLGGVCGVIFGIEVMQPMMPPQLVKLFFTSLWLSFGCVLFWTNRHADRQVVRDIGPATNSDIIRLLAVGFIGGTVSGITGSGLDLITFSLLVLFYRTCESVATPTSVVLMAINSVCAFLWMEGFGSGVAEVAWDYWLVCIPIVVIGAPIGAWFIRNKSRKFIVRILYASIVFQYIGALIILPMDMKLVLFSGSVMIAGLLCFWTAIHFGNRRLKRVRVG</sequence>
<dbReference type="Pfam" id="PF01925">
    <property type="entry name" value="TauE"/>
    <property type="match status" value="1"/>
</dbReference>
<keyword evidence="3 6" id="KW-0812">Transmembrane</keyword>
<comment type="similarity">
    <text evidence="2 6">Belongs to the 4-toluene sulfonate uptake permease (TSUP) (TC 2.A.102) family.</text>
</comment>
<dbReference type="InterPro" id="IPR002781">
    <property type="entry name" value="TM_pro_TauE-like"/>
</dbReference>
<evidence type="ECO:0000256" key="6">
    <source>
        <dbReference type="RuleBase" id="RU363041"/>
    </source>
</evidence>
<reference evidence="7 8" key="1">
    <citation type="submission" date="2023-08" db="EMBL/GenBank/DDBJ databases">
        <title>Complete Genome and Methylome dissection of Serratia fonticola NEB369.</title>
        <authorList>
            <person name="Fomenkov A."/>
            <person name="Roberts R.D."/>
        </authorList>
    </citation>
    <scope>NUCLEOTIDE SEQUENCE [LARGE SCALE GENOMIC DNA]</scope>
    <source>
        <strain evidence="7 8">NEB369</strain>
    </source>
</reference>
<feature type="transmembrane region" description="Helical" evidence="6">
    <location>
        <begin position="270"/>
        <end position="290"/>
    </location>
</feature>
<dbReference type="Proteomes" id="UP001235341">
    <property type="component" value="Chromosome"/>
</dbReference>
<comment type="subcellular location">
    <subcellularLocation>
        <location evidence="6">Cell membrane</location>
        <topology evidence="6">Multi-pass membrane protein</topology>
    </subcellularLocation>
    <subcellularLocation>
        <location evidence="1">Membrane</location>
        <topology evidence="1">Multi-pass membrane protein</topology>
    </subcellularLocation>
</comment>
<feature type="transmembrane region" description="Helical" evidence="6">
    <location>
        <begin position="107"/>
        <end position="125"/>
    </location>
</feature>
<feature type="transmembrane region" description="Helical" evidence="6">
    <location>
        <begin position="296"/>
        <end position="317"/>
    </location>
</feature>
<feature type="transmembrane region" description="Helical" evidence="6">
    <location>
        <begin position="37"/>
        <end position="68"/>
    </location>
</feature>
<dbReference type="PANTHER" id="PTHR31154:SF4">
    <property type="entry name" value="MEMBRANE TRANSPORTER PROTEIN"/>
    <property type="match status" value="1"/>
</dbReference>
<keyword evidence="6" id="KW-1003">Cell membrane</keyword>
<proteinExistence type="inferred from homology"/>
<accession>A0ABY9PKW6</accession>
<comment type="caution">
    <text evidence="6">Lacks conserved residue(s) required for the propagation of feature annotation.</text>
</comment>
<feature type="transmembrane region" description="Helical" evidence="6">
    <location>
        <begin position="171"/>
        <end position="204"/>
    </location>
</feature>
<keyword evidence="5 6" id="KW-0472">Membrane</keyword>
<feature type="transmembrane region" description="Helical" evidence="6">
    <location>
        <begin position="132"/>
        <end position="151"/>
    </location>
</feature>
<keyword evidence="4 6" id="KW-1133">Transmembrane helix</keyword>
<evidence type="ECO:0000313" key="8">
    <source>
        <dbReference type="Proteomes" id="UP001235341"/>
    </source>
</evidence>
<feature type="transmembrane region" description="Helical" evidence="6">
    <location>
        <begin position="80"/>
        <end position="101"/>
    </location>
</feature>
<gene>
    <name evidence="7" type="ORF">RFB13_23140</name>
</gene>
<evidence type="ECO:0000256" key="3">
    <source>
        <dbReference type="ARBA" id="ARBA00022692"/>
    </source>
</evidence>
<dbReference type="RefSeq" id="WP_257017571.1">
    <property type="nucleotide sequence ID" value="NZ_CP133586.1"/>
</dbReference>
<name>A0ABY9PKW6_SERFO</name>
<evidence type="ECO:0000256" key="5">
    <source>
        <dbReference type="ARBA" id="ARBA00023136"/>
    </source>
</evidence>
<feature type="transmembrane region" description="Helical" evidence="6">
    <location>
        <begin position="216"/>
        <end position="238"/>
    </location>
</feature>
<protein>
    <recommendedName>
        <fullName evidence="6">Probable membrane transporter protein</fullName>
    </recommendedName>
</protein>
<evidence type="ECO:0000256" key="1">
    <source>
        <dbReference type="ARBA" id="ARBA00004141"/>
    </source>
</evidence>
<feature type="transmembrane region" description="Helical" evidence="6">
    <location>
        <begin position="244"/>
        <end position="263"/>
    </location>
</feature>
<keyword evidence="8" id="KW-1185">Reference proteome</keyword>
<evidence type="ECO:0000313" key="7">
    <source>
        <dbReference type="EMBL" id="WMT14061.1"/>
    </source>
</evidence>
<organism evidence="7 8">
    <name type="scientific">Serratia fonticola</name>
    <dbReference type="NCBI Taxonomy" id="47917"/>
    <lineage>
        <taxon>Bacteria</taxon>
        <taxon>Pseudomonadati</taxon>
        <taxon>Pseudomonadota</taxon>
        <taxon>Gammaproteobacteria</taxon>
        <taxon>Enterobacterales</taxon>
        <taxon>Yersiniaceae</taxon>
        <taxon>Serratia</taxon>
    </lineage>
</organism>
<feature type="transmembrane region" description="Helical" evidence="6">
    <location>
        <begin position="7"/>
        <end position="25"/>
    </location>
</feature>
<evidence type="ECO:0000256" key="2">
    <source>
        <dbReference type="ARBA" id="ARBA00009142"/>
    </source>
</evidence>